<evidence type="ECO:0000256" key="7">
    <source>
        <dbReference type="ARBA" id="ARBA00022490"/>
    </source>
</evidence>
<dbReference type="InterPro" id="IPR056302">
    <property type="entry name" value="CHD1-2/Hrp3_HTH"/>
</dbReference>
<dbReference type="Gene3D" id="1.10.10.60">
    <property type="entry name" value="Homeodomain-like"/>
    <property type="match status" value="1"/>
</dbReference>
<evidence type="ECO:0000313" key="30">
    <source>
        <dbReference type="Proteomes" id="UP000536275"/>
    </source>
</evidence>
<reference evidence="29 30" key="1">
    <citation type="submission" date="2020-03" db="EMBL/GenBank/DDBJ databases">
        <title>FDA dAtabase for Regulatory Grade micrObial Sequences (FDA-ARGOS): Supporting development and validation of Infectious Disease Dx tests.</title>
        <authorList>
            <person name="Campos J."/>
            <person name="Goldberg B."/>
            <person name="Tallon L."/>
            <person name="Sadzewicz L."/>
            <person name="Vavikolanu K."/>
            <person name="Mehta A."/>
            <person name="Aluvathingal J."/>
            <person name="Nadendla S."/>
            <person name="Nandy P."/>
            <person name="Geyer C."/>
            <person name="Yan Y."/>
            <person name="Sichtig H."/>
        </authorList>
    </citation>
    <scope>NUCLEOTIDE SEQUENCE [LARGE SCALE GENOMIC DNA]</scope>
    <source>
        <strain evidence="29 30">FDAARGOS_656</strain>
    </source>
</reference>
<name>A0A8H6C0E5_CANAX</name>
<feature type="compositionally biased region" description="Low complexity" evidence="23">
    <location>
        <begin position="1382"/>
        <end position="1398"/>
    </location>
</feature>
<dbReference type="GO" id="GO:0051028">
    <property type="term" value="P:mRNA transport"/>
    <property type="evidence" value="ECO:0007669"/>
    <property type="project" value="UniProtKB-KW"/>
</dbReference>
<dbReference type="Pfam" id="PF13907">
    <property type="entry name" value="CHD1-like_C"/>
    <property type="match status" value="1"/>
</dbReference>
<keyword evidence="9" id="KW-0677">Repeat</keyword>
<feature type="domain" description="RRM" evidence="25">
    <location>
        <begin position="1476"/>
        <end position="1553"/>
    </location>
</feature>
<dbReference type="PROSITE" id="PS50102">
    <property type="entry name" value="RRM"/>
    <property type="match status" value="4"/>
</dbReference>
<comment type="caution">
    <text evidence="29">The sequence shown here is derived from an EMBL/GenBank/DDBJ whole genome shotgun (WGS) entry which is preliminary data.</text>
</comment>
<feature type="region of interest" description="Disordered" evidence="23">
    <location>
        <begin position="941"/>
        <end position="969"/>
    </location>
</feature>
<dbReference type="SMART" id="SM00361">
    <property type="entry name" value="RRM_1"/>
    <property type="match status" value="3"/>
</dbReference>
<comment type="subcellular location">
    <subcellularLocation>
        <location evidence="2">Cytoplasm</location>
    </subcellularLocation>
    <subcellularLocation>
        <location evidence="1">Nucleus</location>
    </subcellularLocation>
</comment>
<dbReference type="Gene3D" id="3.40.50.10810">
    <property type="entry name" value="Tandem AAA-ATPase domain"/>
    <property type="match status" value="1"/>
</dbReference>
<dbReference type="InterPro" id="IPR002004">
    <property type="entry name" value="PABP_HYD_C"/>
</dbReference>
<keyword evidence="14" id="KW-0810">Translation regulation</keyword>
<feature type="compositionally biased region" description="Basic and acidic residues" evidence="23">
    <location>
        <begin position="1248"/>
        <end position="1257"/>
    </location>
</feature>
<dbReference type="CDD" id="cd18793">
    <property type="entry name" value="SF2_C_SNF"/>
    <property type="match status" value="1"/>
</dbReference>
<dbReference type="SUPFAM" id="SSF54928">
    <property type="entry name" value="RNA-binding domain, RBD"/>
    <property type="match status" value="2"/>
</dbReference>
<evidence type="ECO:0000256" key="21">
    <source>
        <dbReference type="ARBA" id="ARBA00030979"/>
    </source>
</evidence>
<dbReference type="FunFam" id="3.30.70.330:FF:000384">
    <property type="entry name" value="Polyadenylate-binding protein"/>
    <property type="match status" value="1"/>
</dbReference>
<evidence type="ECO:0000256" key="8">
    <source>
        <dbReference type="ARBA" id="ARBA00022664"/>
    </source>
</evidence>
<dbReference type="InterPro" id="IPR000330">
    <property type="entry name" value="SNF2_N"/>
</dbReference>
<dbReference type="SMART" id="SM00517">
    <property type="entry name" value="PolyA"/>
    <property type="match status" value="1"/>
</dbReference>
<dbReference type="InterPro" id="IPR036053">
    <property type="entry name" value="PABP-dom"/>
</dbReference>
<dbReference type="GO" id="GO:0003682">
    <property type="term" value="F:chromatin binding"/>
    <property type="evidence" value="ECO:0007669"/>
    <property type="project" value="TreeGrafter"/>
</dbReference>
<evidence type="ECO:0000256" key="13">
    <source>
        <dbReference type="ARBA" id="ARBA00022840"/>
    </source>
</evidence>
<comment type="similarity">
    <text evidence="3">Belongs to the SNF2/RAD54 helicase family.</text>
</comment>
<dbReference type="Gene3D" id="2.40.50.40">
    <property type="match status" value="2"/>
</dbReference>
<comment type="similarity">
    <text evidence="4">Belongs to the polyadenylate-binding protein type-1 family.</text>
</comment>
<evidence type="ECO:0000256" key="23">
    <source>
        <dbReference type="SAM" id="MobiDB-lite"/>
    </source>
</evidence>
<dbReference type="GO" id="GO:0003677">
    <property type="term" value="F:DNA binding"/>
    <property type="evidence" value="ECO:0007669"/>
    <property type="project" value="UniProtKB-KW"/>
</dbReference>
<keyword evidence="11" id="KW-0378">Hydrolase</keyword>
<dbReference type="SMART" id="SM01176">
    <property type="entry name" value="DUF4208"/>
    <property type="match status" value="1"/>
</dbReference>
<feature type="domain" description="PABC" evidence="28">
    <location>
        <begin position="1873"/>
        <end position="1954"/>
    </location>
</feature>
<dbReference type="Pfam" id="PF00658">
    <property type="entry name" value="MLLE"/>
    <property type="match status" value="1"/>
</dbReference>
<evidence type="ECO:0000256" key="12">
    <source>
        <dbReference type="ARBA" id="ARBA00022816"/>
    </source>
</evidence>
<keyword evidence="18" id="KW-0804">Transcription</keyword>
<dbReference type="InterPro" id="IPR049730">
    <property type="entry name" value="SNF2/RAD54-like_C"/>
</dbReference>
<feature type="domain" description="RRM" evidence="25">
    <location>
        <begin position="1414"/>
        <end position="1456"/>
    </location>
</feature>
<dbReference type="InterPro" id="IPR041150">
    <property type="entry name" value="Cdh1_DBD"/>
</dbReference>
<keyword evidence="17" id="KW-0238">DNA-binding</keyword>
<dbReference type="FunFam" id="3.40.50.10810:FF:000007">
    <property type="entry name" value="Chromodomain-helicase-DNA-binding protein 2 isoform 1"/>
    <property type="match status" value="1"/>
</dbReference>
<comment type="function">
    <text evidence="20">Binds the poly(A) tail of mRNA. Appears to be an important mediator of the multiple roles of the poly(A) tail in mRNA biogenesis, stability and translation. In the nucleus, involved in both mRNA cleavage and polyadenylation. Is also required for efficient mRNA export to the cytoplasm. Acts in concert with a poly(A)-specific nuclease (PAN) to affect poly(A) tail shortening, which may occur concomitantly with either nucleocytoplasmic mRNA transport or translational initiation. In the cytoplasm, stimulates translation initiation and regulates mRNA decay through translation termination-coupled poly(A) shortening, probably mediated by PAN.</text>
</comment>
<keyword evidence="12" id="KW-0509">mRNA transport</keyword>
<feature type="domain" description="Chromo" evidence="24">
    <location>
        <begin position="257"/>
        <end position="322"/>
    </location>
</feature>
<evidence type="ECO:0000259" key="27">
    <source>
        <dbReference type="PROSITE" id="PS51194"/>
    </source>
</evidence>
<feature type="region of interest" description="Disordered" evidence="23">
    <location>
        <begin position="1192"/>
        <end position="1281"/>
    </location>
</feature>
<dbReference type="SUPFAM" id="SSF52540">
    <property type="entry name" value="P-loop containing nucleoside triphosphate hydrolases"/>
    <property type="match status" value="2"/>
</dbReference>
<dbReference type="CDD" id="cd12380">
    <property type="entry name" value="RRM3_I_PABPs"/>
    <property type="match status" value="1"/>
</dbReference>
<keyword evidence="10" id="KW-0547">Nucleotide-binding</keyword>
<dbReference type="Gene3D" id="3.40.50.300">
    <property type="entry name" value="P-loop containing nucleotide triphosphate hydrolases"/>
    <property type="match status" value="1"/>
</dbReference>
<dbReference type="FunFam" id="3.30.70.330:FF:000003">
    <property type="entry name" value="Polyadenylate-binding protein"/>
    <property type="match status" value="1"/>
</dbReference>
<evidence type="ECO:0000256" key="15">
    <source>
        <dbReference type="ARBA" id="ARBA00022884"/>
    </source>
</evidence>
<dbReference type="CDD" id="cd12381">
    <property type="entry name" value="RRM4_I_PABPs"/>
    <property type="match status" value="1"/>
</dbReference>
<dbReference type="PROSITE" id="PS51309">
    <property type="entry name" value="PABC"/>
    <property type="match status" value="1"/>
</dbReference>
<feature type="region of interest" description="Disordered" evidence="23">
    <location>
        <begin position="1"/>
        <end position="113"/>
    </location>
</feature>
<dbReference type="Pfam" id="PF23588">
    <property type="entry name" value="HTH_CHD1_Hrp3"/>
    <property type="match status" value="1"/>
</dbReference>
<dbReference type="InterPro" id="IPR014001">
    <property type="entry name" value="Helicase_ATP-bd"/>
</dbReference>
<evidence type="ECO:0000256" key="1">
    <source>
        <dbReference type="ARBA" id="ARBA00004123"/>
    </source>
</evidence>
<feature type="domain" description="RRM" evidence="25">
    <location>
        <begin position="1569"/>
        <end position="1646"/>
    </location>
</feature>
<dbReference type="InterPro" id="IPR000504">
    <property type="entry name" value="RRM_dom"/>
</dbReference>
<sequence>MVKQYIPEEAELNPELYGLRRSHQEDVAPSRKKKKVQDDYEDGISMDEDENDEFGDDDDDDDDIYYDGSFGAGKKMKSKPKTSKKQKGKNTKARKTKQSPSPPQELRFSSRNNKQVNYAIDYDEDDADLLESEPEFDEEDEEGDYYYYQQAIEPENERGIDIVMDHKLNEENAEKTGDPKIDYLFKIKWTDASHLHNTWEKYQDLKSFKGFRKLDNYIKQFIIYDDEIRNDPLTTKEDLEAMDIERERKRDEQDEYTHVERIVDSERVETDDGETKLQYFVKWKRLYYDECSWEDAEEIAKIAPEQVTKYQQRLNSKILPSLSANYPLSQRPRFEKLFKQPVFIKNGELRDFQLTGLNWMAFLWSRNENGILADEMGLGKTVQTVAFLSWLIYARRQNGPHLVVVPLSTVPAWQETFEKWAPDVNCVYYLGNGEARKTIREYELYNQNRKPKFNVLLTTYEYILKDKNELGAFKWQFLAVDEAHRLKNAESSLYEALKGFKVSNRLLITGTPLQNNVKELAALCNFLMPGKFTIDQEIDFETIDSEQEQYIKDLQKKISPFILRRLKKDVEKSLPSKSERILRVELSDIQTEYYKNIITKNYAALNAGNRGSQISLLNIMSELKKASNHPYLFDGAEDKVLDKAGSPSRENTLKGIVMSSGKMVLLEQLLSRLRKEGHRVLIFSQMVRMLDILGDYMFIKGYQFQRLDGTVPSSKRKIAIDHFNAPGSKDFAFLLSTRAGGLGINLMTADTVIIFDSDWNPQADLQAMARAHRIGQKNHVSVYRFVSKDTVEEQILERARKKMVLEYAIISLGITDPSAKNGSKTEPSTNELSQILKFGAGTMFKENNNQQKLENLNLDDVLSHAEDHVTTPELGESNLGSEEFLKQFEVTDYKADVEWDDIIPQEELTKLKDEEKRKADEQYLQDQIAMYSRRKAAVRKFENGSSVPSDVEDSGEDSRPLRRRNAGDHQLSEKEIRGIYRSILKWGDLSGKWEQLVEEGSITNKNPVLVKHAYNEIISTSKQLVKEEEARRAVVLAELERKAEEQKRRPPKKEKKAVLFEYQGVKNINAEIVLNRPVDMKLLEKIVTKTDSTNFVLPRHPKSVQAWSCEWTAKDDAMLLVGVYKFGYGSWVQIRDDPLLGLQNKLFLENPAAGKDATANQDGKESVKKVPGSVHLGRRVDYLFTLLRDEESDSSVGGSTPVGSVRKRIRKSTPVPHNSGSSNGSHNTLSGNSNGGTANNTGKHRKPVKLESSEKLAKQKRMNQQRSSASASPALGHAKFKEEKRDLEYESMDEGSCKSIMQPVTSSLHKLHKGSKGLDKHEWAKILKSELLNIGDFIESEVSKVQNKDKLRKHLWSFTGLYWPSKVPSNKIESMEKLNIGSTTEEQSAAAATTTADQSAEEQGESSGVAENSASLYVGELNPSVNEATLFEIFSPIGQVSSIRVCRDAVSKKSLGRPCRIMWSQRDPSARRSGDGNIFIKNLHPAIDNKALHDTFSAFGKILSCKVATDEFGQSKCFGFVHYETAEAAEAAIENVNGMLLNDREVFVGKHISKKDRESKFEEMKANFTNIYVKNIDLNYSEESFEKLFSPFGKITSIYLEKDQDGKSKGFGFVNFEDHESAVKAVEELNDKEINGQKIYVGRAQKKRERLEELKKQYEAVRLEKLAKYQGVNLFVKNLDDTIDSEKLEEEFKPFGTITSAKVMVDEAGKSKGFGFVCFTTPEEATKAITEMNTRMINGKPLYVALAQRKDVRRSQLEQQIQARNQMRMQNAAAGGLPGQFIPPMFYGQQGFFPPNGRGNAPYPGPNPQMMMRGRGQPFPEQWPRPGPNGQPVPVYGIPPQFQQDFNGQNMRPQQQQQQQPRGGYYPNRNQTSKRDLAAIISSVPQDQQKRILGEELYPKIVATGKAQEPEAAGKITGMMLGLENQEILDLLDDDELFNNHFEDALTAFEEYKKSEAAGNAEEQA</sequence>
<dbReference type="GO" id="GO:0034728">
    <property type="term" value="P:nucleosome organization"/>
    <property type="evidence" value="ECO:0007669"/>
    <property type="project" value="TreeGrafter"/>
</dbReference>
<dbReference type="PROSITE" id="PS00598">
    <property type="entry name" value="CHROMO_1"/>
    <property type="match status" value="1"/>
</dbReference>
<gene>
    <name evidence="29" type="ORF">FOB64_002522</name>
</gene>
<dbReference type="InterPro" id="IPR012677">
    <property type="entry name" value="Nucleotide-bd_a/b_plait_sf"/>
</dbReference>
<dbReference type="InterPro" id="IPR016197">
    <property type="entry name" value="Chromo-like_dom_sf"/>
</dbReference>
<evidence type="ECO:0000256" key="4">
    <source>
        <dbReference type="ARBA" id="ARBA00008557"/>
    </source>
</evidence>
<dbReference type="InterPro" id="IPR023780">
    <property type="entry name" value="Chromo_domain"/>
</dbReference>
<dbReference type="PANTHER" id="PTHR45623">
    <property type="entry name" value="CHROMODOMAIN-HELICASE-DNA-BINDING PROTEIN 3-RELATED-RELATED"/>
    <property type="match status" value="1"/>
</dbReference>
<dbReference type="NCBIfam" id="TIGR01628">
    <property type="entry name" value="PABP-1234"/>
    <property type="match status" value="1"/>
</dbReference>
<feature type="compositionally biased region" description="Low complexity" evidence="23">
    <location>
        <begin position="1218"/>
        <end position="1241"/>
    </location>
</feature>
<evidence type="ECO:0000256" key="3">
    <source>
        <dbReference type="ARBA" id="ARBA00007025"/>
    </source>
</evidence>
<dbReference type="Pfam" id="PF00271">
    <property type="entry name" value="Helicase_C"/>
    <property type="match status" value="1"/>
</dbReference>
<dbReference type="InterPro" id="IPR006515">
    <property type="entry name" value="PABP_1234"/>
</dbReference>
<dbReference type="InterPro" id="IPR023779">
    <property type="entry name" value="Chromodomain_CS"/>
</dbReference>
<dbReference type="GO" id="GO:0003723">
    <property type="term" value="F:RNA binding"/>
    <property type="evidence" value="ECO:0007669"/>
    <property type="project" value="UniProtKB-UniRule"/>
</dbReference>
<evidence type="ECO:0000256" key="11">
    <source>
        <dbReference type="ARBA" id="ARBA00022801"/>
    </source>
</evidence>
<dbReference type="CDD" id="cd12379">
    <property type="entry name" value="RRM2_I_PABPs"/>
    <property type="match status" value="1"/>
</dbReference>
<evidence type="ECO:0000256" key="19">
    <source>
        <dbReference type="ARBA" id="ARBA00023242"/>
    </source>
</evidence>
<dbReference type="InterPro" id="IPR001650">
    <property type="entry name" value="Helicase_C-like"/>
</dbReference>
<feature type="compositionally biased region" description="Low complexity" evidence="23">
    <location>
        <begin position="1194"/>
        <end position="1204"/>
    </location>
</feature>
<evidence type="ECO:0000256" key="17">
    <source>
        <dbReference type="ARBA" id="ARBA00023125"/>
    </source>
</evidence>
<protein>
    <recommendedName>
        <fullName evidence="5">Polyadenylate-binding protein, cytoplasmic and nuclear</fullName>
    </recommendedName>
    <alternativeName>
        <fullName evidence="21">Polyadenylate tail-binding protein</fullName>
    </alternativeName>
</protein>
<dbReference type="Gene3D" id="3.30.70.330">
    <property type="match status" value="4"/>
</dbReference>
<evidence type="ECO:0000259" key="28">
    <source>
        <dbReference type="PROSITE" id="PS51309"/>
    </source>
</evidence>
<dbReference type="InterPro" id="IPR038718">
    <property type="entry name" value="SNF2-like_sf"/>
</dbReference>
<feature type="region of interest" description="Disordered" evidence="23">
    <location>
        <begin position="1839"/>
        <end position="1870"/>
    </location>
</feature>
<evidence type="ECO:0000256" key="10">
    <source>
        <dbReference type="ARBA" id="ARBA00022741"/>
    </source>
</evidence>
<dbReference type="PROSITE" id="PS51194">
    <property type="entry name" value="HELICASE_CTER"/>
    <property type="match status" value="1"/>
</dbReference>
<dbReference type="GO" id="GO:0005524">
    <property type="term" value="F:ATP binding"/>
    <property type="evidence" value="ECO:0007669"/>
    <property type="project" value="UniProtKB-KW"/>
</dbReference>
<dbReference type="InterPro" id="IPR000953">
    <property type="entry name" value="Chromo/chromo_shadow_dom"/>
</dbReference>
<evidence type="ECO:0000256" key="2">
    <source>
        <dbReference type="ARBA" id="ARBA00004496"/>
    </source>
</evidence>
<keyword evidence="15 22" id="KW-0694">RNA-binding</keyword>
<dbReference type="SMART" id="SM00360">
    <property type="entry name" value="RRM"/>
    <property type="match status" value="4"/>
</dbReference>
<dbReference type="PROSITE" id="PS51192">
    <property type="entry name" value="HELICASE_ATP_BIND_1"/>
    <property type="match status" value="1"/>
</dbReference>
<dbReference type="PANTHER" id="PTHR45623:SF14">
    <property type="entry name" value="CHROMODOMAIN-HELICASE-DNA-BINDING PROTEIN 1"/>
    <property type="match status" value="1"/>
</dbReference>
<feature type="compositionally biased region" description="Basic and acidic residues" evidence="23">
    <location>
        <begin position="956"/>
        <end position="969"/>
    </location>
</feature>
<dbReference type="Pfam" id="PF18196">
    <property type="entry name" value="Cdh1_DBD_1"/>
    <property type="match status" value="1"/>
</dbReference>
<keyword evidence="16" id="KW-0805">Transcription regulation</keyword>
<dbReference type="InterPro" id="IPR045305">
    <property type="entry name" value="RRM2_I_PABPs"/>
</dbReference>
<evidence type="ECO:0000256" key="5">
    <source>
        <dbReference type="ARBA" id="ARBA00016348"/>
    </source>
</evidence>
<feature type="domain" description="Chromo" evidence="24">
    <location>
        <begin position="158"/>
        <end position="229"/>
    </location>
</feature>
<dbReference type="CDD" id="cd18665">
    <property type="entry name" value="CD1_tandem_CHD1_yeast_like"/>
    <property type="match status" value="1"/>
</dbReference>
<dbReference type="Pfam" id="PF00385">
    <property type="entry name" value="Chromo"/>
    <property type="match status" value="2"/>
</dbReference>
<evidence type="ECO:0000256" key="18">
    <source>
        <dbReference type="ARBA" id="ARBA00023163"/>
    </source>
</evidence>
<dbReference type="FunFam" id="3.30.70.330:FF:000211">
    <property type="entry name" value="Polyadenylate-binding protein"/>
    <property type="match status" value="1"/>
</dbReference>
<dbReference type="GO" id="GO:0000123">
    <property type="term" value="C:histone acetyltransferase complex"/>
    <property type="evidence" value="ECO:0007669"/>
    <property type="project" value="UniProtKB-ARBA"/>
</dbReference>
<feature type="compositionally biased region" description="Acidic residues" evidence="23">
    <location>
        <begin position="39"/>
        <end position="65"/>
    </location>
</feature>
<dbReference type="InterPro" id="IPR025260">
    <property type="entry name" value="CHD1-like_C"/>
</dbReference>
<feature type="region of interest" description="Disordered" evidence="23">
    <location>
        <begin position="122"/>
        <end position="141"/>
    </location>
</feature>
<evidence type="ECO:0000256" key="20">
    <source>
        <dbReference type="ARBA" id="ARBA00024761"/>
    </source>
</evidence>
<keyword evidence="19" id="KW-0539">Nucleus</keyword>
<dbReference type="FunFam" id="3.40.50.300:FF:000130">
    <property type="entry name" value="Chromodomain-helicase-DNA-binding protein 2 isoform 1"/>
    <property type="match status" value="1"/>
</dbReference>
<evidence type="ECO:0000259" key="24">
    <source>
        <dbReference type="PROSITE" id="PS50013"/>
    </source>
</evidence>
<dbReference type="GO" id="GO:0140658">
    <property type="term" value="F:ATP-dependent chromatin remodeler activity"/>
    <property type="evidence" value="ECO:0007669"/>
    <property type="project" value="TreeGrafter"/>
</dbReference>
<dbReference type="Pfam" id="PF00076">
    <property type="entry name" value="RRM_1"/>
    <property type="match status" value="4"/>
</dbReference>
<evidence type="ECO:0000259" key="25">
    <source>
        <dbReference type="PROSITE" id="PS50102"/>
    </source>
</evidence>
<dbReference type="InterPro" id="IPR003954">
    <property type="entry name" value="RRM_euk-type"/>
</dbReference>
<feature type="domain" description="Helicase ATP-binding" evidence="26">
    <location>
        <begin position="361"/>
        <end position="530"/>
    </location>
</feature>
<dbReference type="Proteomes" id="UP000536275">
    <property type="component" value="Unassembled WGS sequence"/>
</dbReference>
<organism evidence="29 30">
    <name type="scientific">Candida albicans</name>
    <name type="common">Yeast</name>
    <dbReference type="NCBI Taxonomy" id="5476"/>
    <lineage>
        <taxon>Eukaryota</taxon>
        <taxon>Fungi</taxon>
        <taxon>Dikarya</taxon>
        <taxon>Ascomycota</taxon>
        <taxon>Saccharomycotina</taxon>
        <taxon>Pichiomycetes</taxon>
        <taxon>Debaryomycetaceae</taxon>
        <taxon>Candida/Lodderomyces clade</taxon>
        <taxon>Candida</taxon>
    </lineage>
</organism>
<dbReference type="Gene3D" id="6.10.140.1440">
    <property type="match status" value="1"/>
</dbReference>
<dbReference type="FunFam" id="1.10.1900.10:FF:000008">
    <property type="entry name" value="Polyadenylate-binding protein"/>
    <property type="match status" value="1"/>
</dbReference>
<dbReference type="GO" id="GO:0016887">
    <property type="term" value="F:ATP hydrolysis activity"/>
    <property type="evidence" value="ECO:0007669"/>
    <property type="project" value="TreeGrafter"/>
</dbReference>
<dbReference type="SMART" id="SM00298">
    <property type="entry name" value="CHROMO"/>
    <property type="match status" value="2"/>
</dbReference>
<dbReference type="GO" id="GO:0006417">
    <property type="term" value="P:regulation of translation"/>
    <property type="evidence" value="ECO:0007669"/>
    <property type="project" value="UniProtKB-KW"/>
</dbReference>
<evidence type="ECO:0000256" key="14">
    <source>
        <dbReference type="ARBA" id="ARBA00022845"/>
    </source>
</evidence>
<keyword evidence="6" id="KW-0813">Transport</keyword>
<evidence type="ECO:0000259" key="26">
    <source>
        <dbReference type="PROSITE" id="PS51192"/>
    </source>
</evidence>
<evidence type="ECO:0000313" key="29">
    <source>
        <dbReference type="EMBL" id="KAF6070460.1"/>
    </source>
</evidence>
<feature type="domain" description="RRM" evidence="25">
    <location>
        <begin position="1672"/>
        <end position="1749"/>
    </location>
</feature>
<keyword evidence="7" id="KW-0963">Cytoplasm</keyword>
<dbReference type="PROSITE" id="PS50013">
    <property type="entry name" value="CHROMO_2"/>
    <property type="match status" value="2"/>
</dbReference>
<dbReference type="SMART" id="SM00487">
    <property type="entry name" value="DEXDc"/>
    <property type="match status" value="1"/>
</dbReference>
<keyword evidence="8" id="KW-0507">mRNA processing</keyword>
<dbReference type="GO" id="GO:0005634">
    <property type="term" value="C:nucleus"/>
    <property type="evidence" value="ECO:0007669"/>
    <property type="project" value="UniProtKB-SubCell"/>
</dbReference>
<proteinExistence type="inferred from homology"/>
<keyword evidence="13" id="KW-0067">ATP-binding</keyword>
<feature type="compositionally biased region" description="Polar residues" evidence="23">
    <location>
        <begin position="1841"/>
        <end position="1853"/>
    </location>
</feature>
<dbReference type="InterPro" id="IPR035979">
    <property type="entry name" value="RBD_domain_sf"/>
</dbReference>
<dbReference type="Pfam" id="PF00176">
    <property type="entry name" value="SNF2-rel_dom"/>
    <property type="match status" value="1"/>
</dbReference>
<dbReference type="SUPFAM" id="SSF63570">
    <property type="entry name" value="PABC (PABP) domain"/>
    <property type="match status" value="1"/>
</dbReference>
<dbReference type="Gene3D" id="1.10.1900.10">
    <property type="entry name" value="c-terminal domain of poly(a) binding protein"/>
    <property type="match status" value="1"/>
</dbReference>
<feature type="domain" description="Helicase C-terminal" evidence="27">
    <location>
        <begin position="665"/>
        <end position="823"/>
    </location>
</feature>
<dbReference type="InterPro" id="IPR027417">
    <property type="entry name" value="P-loop_NTPase"/>
</dbReference>
<feature type="compositionally biased region" description="Basic residues" evidence="23">
    <location>
        <begin position="74"/>
        <end position="97"/>
    </location>
</feature>
<dbReference type="GO" id="GO:0006397">
    <property type="term" value="P:mRNA processing"/>
    <property type="evidence" value="ECO:0007669"/>
    <property type="project" value="UniProtKB-KW"/>
</dbReference>
<dbReference type="SUPFAM" id="SSF54160">
    <property type="entry name" value="Chromo domain-like"/>
    <property type="match status" value="2"/>
</dbReference>
<evidence type="ECO:0000256" key="22">
    <source>
        <dbReference type="PROSITE-ProRule" id="PRU00176"/>
    </source>
</evidence>
<dbReference type="GO" id="GO:0042393">
    <property type="term" value="F:histone binding"/>
    <property type="evidence" value="ECO:0007669"/>
    <property type="project" value="TreeGrafter"/>
</dbReference>
<dbReference type="CDD" id="cd17993">
    <property type="entry name" value="DEXHc_CHD1_2"/>
    <property type="match status" value="1"/>
</dbReference>
<dbReference type="EMBL" id="JABWAD010000027">
    <property type="protein sequence ID" value="KAF6070460.1"/>
    <property type="molecule type" value="Genomic_DNA"/>
</dbReference>
<dbReference type="GO" id="GO:0010494">
    <property type="term" value="C:cytoplasmic stress granule"/>
    <property type="evidence" value="ECO:0007669"/>
    <property type="project" value="UniProtKB-ARBA"/>
</dbReference>
<feature type="region of interest" description="Disordered" evidence="23">
    <location>
        <begin position="1381"/>
        <end position="1409"/>
    </location>
</feature>
<evidence type="ECO:0000256" key="9">
    <source>
        <dbReference type="ARBA" id="ARBA00022737"/>
    </source>
</evidence>
<evidence type="ECO:0000256" key="6">
    <source>
        <dbReference type="ARBA" id="ARBA00022448"/>
    </source>
</evidence>
<evidence type="ECO:0000256" key="16">
    <source>
        <dbReference type="ARBA" id="ARBA00023015"/>
    </source>
</evidence>
<accession>A0A8H6C0E5</accession>
<dbReference type="SMART" id="SM00490">
    <property type="entry name" value="HELICc"/>
    <property type="match status" value="1"/>
</dbReference>